<proteinExistence type="predicted"/>
<dbReference type="Proteomes" id="UP000831701">
    <property type="component" value="Chromosome 1"/>
</dbReference>
<evidence type="ECO:0000313" key="2">
    <source>
        <dbReference type="Proteomes" id="UP000831701"/>
    </source>
</evidence>
<evidence type="ECO:0000313" key="1">
    <source>
        <dbReference type="EMBL" id="KAI3376827.1"/>
    </source>
</evidence>
<dbReference type="EMBL" id="CM041531">
    <property type="protein sequence ID" value="KAI3376827.1"/>
    <property type="molecule type" value="Genomic_DNA"/>
</dbReference>
<comment type="caution">
    <text evidence="1">The sequence shown here is derived from an EMBL/GenBank/DDBJ whole genome shotgun (WGS) entry which is preliminary data.</text>
</comment>
<sequence>MALPHQAFLIPSPDFSMYYTTITHTTNLICVVGRGAWLAKADITSTFTQNSPSPSWKQMKWFPDWCPGRRYTWIRTAPSSRLRRRGSRSADAARGGLSDPVNIVLSLPAFGRNLYLDLTRDSKFLSGDFVVEERHKNQSAAVRRLSEGQLCFYHGSIINHTDSLASVSTCGGLTGLIQIGDDSLFIQPVGENNPSQSFSGHKHHLVRLRRSAKSSSTRDADQPSYCGNVQGNFLELFQGYLTFPLGARDLGARDFH</sequence>
<accession>A0ACB8X946</accession>
<keyword evidence="2" id="KW-1185">Reference proteome</keyword>
<protein>
    <submittedName>
        <fullName evidence="1">Uncharacterized protein</fullName>
    </submittedName>
</protein>
<gene>
    <name evidence="1" type="ORF">L3Q82_000404</name>
</gene>
<reference evidence="1" key="1">
    <citation type="submission" date="2022-04" db="EMBL/GenBank/DDBJ databases">
        <title>Jade perch genome.</title>
        <authorList>
            <person name="Chao B."/>
        </authorList>
    </citation>
    <scope>NUCLEOTIDE SEQUENCE</scope>
    <source>
        <strain evidence="1">CB-2022</strain>
    </source>
</reference>
<name>A0ACB8X946_9TELE</name>
<organism evidence="1 2">
    <name type="scientific">Scortum barcoo</name>
    <name type="common">barcoo grunter</name>
    <dbReference type="NCBI Taxonomy" id="214431"/>
    <lineage>
        <taxon>Eukaryota</taxon>
        <taxon>Metazoa</taxon>
        <taxon>Chordata</taxon>
        <taxon>Craniata</taxon>
        <taxon>Vertebrata</taxon>
        <taxon>Euteleostomi</taxon>
        <taxon>Actinopterygii</taxon>
        <taxon>Neopterygii</taxon>
        <taxon>Teleostei</taxon>
        <taxon>Neoteleostei</taxon>
        <taxon>Acanthomorphata</taxon>
        <taxon>Eupercaria</taxon>
        <taxon>Centrarchiformes</taxon>
        <taxon>Terapontoidei</taxon>
        <taxon>Terapontidae</taxon>
        <taxon>Scortum</taxon>
    </lineage>
</organism>